<evidence type="ECO:0000313" key="1">
    <source>
        <dbReference type="Proteomes" id="UP000694941"/>
    </source>
</evidence>
<dbReference type="Pfam" id="PF05219">
    <property type="entry name" value="DREV"/>
    <property type="match status" value="1"/>
</dbReference>
<evidence type="ECO:0000313" key="2">
    <source>
        <dbReference type="RefSeq" id="XP_013791493.2"/>
    </source>
</evidence>
<dbReference type="SUPFAM" id="SSF53335">
    <property type="entry name" value="S-adenosyl-L-methionine-dependent methyltransferases"/>
    <property type="match status" value="1"/>
</dbReference>
<organism evidence="1 2">
    <name type="scientific">Limulus polyphemus</name>
    <name type="common">Atlantic horseshoe crab</name>
    <dbReference type="NCBI Taxonomy" id="6850"/>
    <lineage>
        <taxon>Eukaryota</taxon>
        <taxon>Metazoa</taxon>
        <taxon>Ecdysozoa</taxon>
        <taxon>Arthropoda</taxon>
        <taxon>Chelicerata</taxon>
        <taxon>Merostomata</taxon>
        <taxon>Xiphosura</taxon>
        <taxon>Limulidae</taxon>
        <taxon>Limulus</taxon>
    </lineage>
</organism>
<sequence>MFSDCCRLLGRGSMFVFSHRQFTQLLDVDHSWKADLLLDIGAGDGAVTEVMDRHFRSVHVTEISPIMRRVLAGKGYEVLDAHKWMEKKELYDVISCLNVLDRCDCPLALLENMKNSLKIGTGRLILAMVLPVKQYVESGK</sequence>
<keyword evidence="1" id="KW-1185">Reference proteome</keyword>
<dbReference type="PANTHER" id="PTHR12890">
    <property type="entry name" value="DREV PROTEIN"/>
    <property type="match status" value="1"/>
</dbReference>
<dbReference type="GeneID" id="106475351"/>
<dbReference type="InterPro" id="IPR029063">
    <property type="entry name" value="SAM-dependent_MTases_sf"/>
</dbReference>
<accession>A0ABM1BZ98</accession>
<proteinExistence type="predicted"/>
<name>A0ABM1BZ98_LIMPO</name>
<gene>
    <name evidence="2" type="primary">LOC106475351</name>
</gene>
<dbReference type="CDD" id="cd02440">
    <property type="entry name" value="AdoMet_MTases"/>
    <property type="match status" value="1"/>
</dbReference>
<dbReference type="Proteomes" id="UP000694941">
    <property type="component" value="Unplaced"/>
</dbReference>
<dbReference type="Gene3D" id="3.40.50.150">
    <property type="entry name" value="Vaccinia Virus protein VP39"/>
    <property type="match status" value="1"/>
</dbReference>
<protein>
    <submittedName>
        <fullName evidence="2">Methyltransferase-like protein 9</fullName>
    </submittedName>
</protein>
<dbReference type="RefSeq" id="XP_013791493.2">
    <property type="nucleotide sequence ID" value="XM_013936039.2"/>
</dbReference>
<dbReference type="InterPro" id="IPR007884">
    <property type="entry name" value="METL9"/>
</dbReference>
<dbReference type="PANTHER" id="PTHR12890:SF0">
    <property type="entry name" value="PROTEIN-L-HISTIDINE N-PROS-METHYLTRANSFERASE"/>
    <property type="match status" value="1"/>
</dbReference>
<reference evidence="2" key="1">
    <citation type="submission" date="2025-08" db="UniProtKB">
        <authorList>
            <consortium name="RefSeq"/>
        </authorList>
    </citation>
    <scope>IDENTIFICATION</scope>
    <source>
        <tissue evidence="2">Muscle</tissue>
    </source>
</reference>